<dbReference type="Pfam" id="PF00557">
    <property type="entry name" value="Peptidase_M24"/>
    <property type="match status" value="1"/>
</dbReference>
<feature type="binding site" evidence="6">
    <location>
        <position position="236"/>
    </location>
    <ligand>
        <name>a divalent metal cation</name>
        <dbReference type="ChEBI" id="CHEBI:60240"/>
        <label>1</label>
    </ligand>
</feature>
<feature type="binding site" evidence="6">
    <location>
        <position position="98"/>
    </location>
    <ligand>
        <name>a divalent metal cation</name>
        <dbReference type="ChEBI" id="CHEBI:60240"/>
        <label>1</label>
    </ligand>
</feature>
<dbReference type="GO" id="GO:0005829">
    <property type="term" value="C:cytosol"/>
    <property type="evidence" value="ECO:0007669"/>
    <property type="project" value="TreeGrafter"/>
</dbReference>
<dbReference type="CDD" id="cd01086">
    <property type="entry name" value="MetAP1"/>
    <property type="match status" value="1"/>
</dbReference>
<dbReference type="GO" id="GO:0046872">
    <property type="term" value="F:metal ion binding"/>
    <property type="evidence" value="ECO:0007669"/>
    <property type="project" value="UniProtKB-UniRule"/>
</dbReference>
<dbReference type="Proteomes" id="UP000664904">
    <property type="component" value="Chromosome"/>
</dbReference>
<keyword evidence="5 6" id="KW-0378">Hydrolase</keyword>
<dbReference type="AlphaFoldDB" id="A0A975HL63"/>
<feature type="binding site" evidence="6">
    <location>
        <position position="236"/>
    </location>
    <ligand>
        <name>a divalent metal cation</name>
        <dbReference type="ChEBI" id="CHEBI:60240"/>
        <label>2</label>
        <note>catalytic</note>
    </ligand>
</feature>
<dbReference type="PANTHER" id="PTHR43330">
    <property type="entry name" value="METHIONINE AMINOPEPTIDASE"/>
    <property type="match status" value="1"/>
</dbReference>
<accession>A0A975HL63</accession>
<evidence type="ECO:0000256" key="1">
    <source>
        <dbReference type="ARBA" id="ARBA00002521"/>
    </source>
</evidence>
<evidence type="ECO:0000313" key="10">
    <source>
        <dbReference type="Proteomes" id="UP000664904"/>
    </source>
</evidence>
<dbReference type="InterPro" id="IPR001714">
    <property type="entry name" value="Pept_M24_MAP"/>
</dbReference>
<comment type="similarity">
    <text evidence="6">Belongs to the peptidase M24A family. Methionine aminopeptidase type 1 subfamily.</text>
</comment>
<protein>
    <recommendedName>
        <fullName evidence="6 7">Methionine aminopeptidase</fullName>
        <shortName evidence="6">MAP</shortName>
        <shortName evidence="6">MetAP</shortName>
        <ecNumber evidence="6 7">3.4.11.18</ecNumber>
    </recommendedName>
    <alternativeName>
        <fullName evidence="6">Peptidase M</fullName>
    </alternativeName>
</protein>
<keyword evidence="2 6" id="KW-0031">Aminopeptidase</keyword>
<dbReference type="NCBIfam" id="TIGR00500">
    <property type="entry name" value="met_pdase_I"/>
    <property type="match status" value="1"/>
</dbReference>
<dbReference type="Gene3D" id="3.90.230.10">
    <property type="entry name" value="Creatinase/methionine aminopeptidase superfamily"/>
    <property type="match status" value="1"/>
</dbReference>
<feature type="domain" description="Peptidase M24" evidence="8">
    <location>
        <begin position="13"/>
        <end position="243"/>
    </location>
</feature>
<dbReference type="RefSeq" id="WP_208843248.1">
    <property type="nucleotide sequence ID" value="NZ_CP072133.1"/>
</dbReference>
<keyword evidence="3 6" id="KW-0645">Protease</keyword>
<gene>
    <name evidence="6 9" type="primary">map</name>
    <name evidence="9" type="ORF">J5O05_01195</name>
</gene>
<dbReference type="EC" id="3.4.11.18" evidence="6 7"/>
<organism evidence="9 10">
    <name type="scientific">Pseudoalteromonas xiamenensis</name>
    <dbReference type="NCBI Taxonomy" id="882626"/>
    <lineage>
        <taxon>Bacteria</taxon>
        <taxon>Pseudomonadati</taxon>
        <taxon>Pseudomonadota</taxon>
        <taxon>Gammaproteobacteria</taxon>
        <taxon>Alteromonadales</taxon>
        <taxon>Pseudoalteromonadaceae</taxon>
        <taxon>Pseudoalteromonas</taxon>
    </lineage>
</organism>
<evidence type="ECO:0000256" key="4">
    <source>
        <dbReference type="ARBA" id="ARBA00022723"/>
    </source>
</evidence>
<dbReference type="HAMAP" id="MF_01974">
    <property type="entry name" value="MetAP_1"/>
    <property type="match status" value="1"/>
</dbReference>
<dbReference type="PRINTS" id="PR00599">
    <property type="entry name" value="MAPEPTIDASE"/>
</dbReference>
<dbReference type="GO" id="GO:0006508">
    <property type="term" value="P:proteolysis"/>
    <property type="evidence" value="ECO:0007669"/>
    <property type="project" value="UniProtKB-KW"/>
</dbReference>
<dbReference type="GO" id="GO:0070006">
    <property type="term" value="F:metalloaminopeptidase activity"/>
    <property type="evidence" value="ECO:0007669"/>
    <property type="project" value="UniProtKB-UniRule"/>
</dbReference>
<evidence type="ECO:0000259" key="8">
    <source>
        <dbReference type="Pfam" id="PF00557"/>
    </source>
</evidence>
<evidence type="ECO:0000256" key="5">
    <source>
        <dbReference type="ARBA" id="ARBA00022801"/>
    </source>
</evidence>
<evidence type="ECO:0000313" key="9">
    <source>
        <dbReference type="EMBL" id="QTH71622.1"/>
    </source>
</evidence>
<evidence type="ECO:0000256" key="2">
    <source>
        <dbReference type="ARBA" id="ARBA00022438"/>
    </source>
</evidence>
<comment type="cofactor">
    <cofactor evidence="6">
        <name>Co(2+)</name>
        <dbReference type="ChEBI" id="CHEBI:48828"/>
    </cofactor>
    <cofactor evidence="6">
        <name>Zn(2+)</name>
        <dbReference type="ChEBI" id="CHEBI:29105"/>
    </cofactor>
    <cofactor evidence="6">
        <name>Mn(2+)</name>
        <dbReference type="ChEBI" id="CHEBI:29035"/>
    </cofactor>
    <cofactor evidence="6">
        <name>Fe(2+)</name>
        <dbReference type="ChEBI" id="CHEBI:29033"/>
    </cofactor>
    <text evidence="6">Binds 2 divalent metal cations per subunit. Has a high-affinity and a low affinity metal-binding site. The true nature of the physiological cofactor is under debate. The enzyme is active with cobalt, zinc, manganese or divalent iron ions. Most likely, methionine aminopeptidases function as mononuclear Fe(2+)-metalloproteases under physiological conditions, and the catalytically relevant metal-binding site has been assigned to the histidine-containing high-affinity site.</text>
</comment>
<evidence type="ECO:0000256" key="6">
    <source>
        <dbReference type="HAMAP-Rule" id="MF_01974"/>
    </source>
</evidence>
<dbReference type="PANTHER" id="PTHR43330:SF27">
    <property type="entry name" value="METHIONINE AMINOPEPTIDASE"/>
    <property type="match status" value="1"/>
</dbReference>
<dbReference type="InterPro" id="IPR036005">
    <property type="entry name" value="Creatinase/aminopeptidase-like"/>
</dbReference>
<feature type="binding site" evidence="6">
    <location>
        <position position="80"/>
    </location>
    <ligand>
        <name>substrate</name>
    </ligand>
</feature>
<keyword evidence="4 6" id="KW-0479">Metal-binding</keyword>
<feature type="binding site" evidence="6">
    <location>
        <position position="109"/>
    </location>
    <ligand>
        <name>a divalent metal cation</name>
        <dbReference type="ChEBI" id="CHEBI:60240"/>
        <label>1</label>
    </ligand>
</feature>
<dbReference type="SUPFAM" id="SSF55920">
    <property type="entry name" value="Creatinase/aminopeptidase"/>
    <property type="match status" value="1"/>
</dbReference>
<dbReference type="EMBL" id="CP072133">
    <property type="protein sequence ID" value="QTH71622.1"/>
    <property type="molecule type" value="Genomic_DNA"/>
</dbReference>
<dbReference type="InterPro" id="IPR002467">
    <property type="entry name" value="Pept_M24A_MAP1"/>
</dbReference>
<proteinExistence type="inferred from homology"/>
<evidence type="ECO:0000256" key="7">
    <source>
        <dbReference type="RuleBase" id="RU003653"/>
    </source>
</evidence>
<keyword evidence="10" id="KW-1185">Reference proteome</keyword>
<comment type="catalytic activity">
    <reaction evidence="6 7">
        <text>Release of N-terminal amino acids, preferentially methionine, from peptides and arylamides.</text>
        <dbReference type="EC" id="3.4.11.18"/>
    </reaction>
</comment>
<evidence type="ECO:0000256" key="3">
    <source>
        <dbReference type="ARBA" id="ARBA00022670"/>
    </source>
</evidence>
<name>A0A975HL63_9GAMM</name>
<feature type="binding site" evidence="6">
    <location>
        <position position="172"/>
    </location>
    <ligand>
        <name>a divalent metal cation</name>
        <dbReference type="ChEBI" id="CHEBI:60240"/>
        <label>2</label>
        <note>catalytic</note>
    </ligand>
</feature>
<dbReference type="PROSITE" id="PS00680">
    <property type="entry name" value="MAP_1"/>
    <property type="match status" value="1"/>
</dbReference>
<sequence>MSNVVIKSTDDIEKMRASGKLLAQVFAALDAYIRPGLSTMDVNDFVEDYIVNTLQARPASKGQYGFAYVLNSSPNNVVCHGVPNKEVIIQDTDIINIDITLEKYGFITDSSKMYVMPKAPDNAKTLVDTTIHALWEAISLVKPDTRLGDLGAAIQSKVEKLGYSVVREYCGHGIGRQMHEEPNVLHYGSKNTGMKLKPGMTFTIEPMINEGTYRTKTLNDGWTVITTDGGLSAQAEHTLLVTENGVEVLTLRDEEHALYKNYLGK</sequence>
<reference evidence="9" key="1">
    <citation type="submission" date="2021-03" db="EMBL/GenBank/DDBJ databases">
        <title>Complete Genome of Pseudoalteromonas xiamenensis STKMTI.2, a new potential marine bacterium producing anti-Vibrio compounds.</title>
        <authorList>
            <person name="Handayani D.P."/>
            <person name="Isnansetyo A."/>
            <person name="Istiqomah I."/>
            <person name="Jumina J."/>
        </authorList>
    </citation>
    <scope>NUCLEOTIDE SEQUENCE</scope>
    <source>
        <strain evidence="9">STKMTI.2</strain>
    </source>
</reference>
<comment type="function">
    <text evidence="1 6">Removes the N-terminal methionine from nascent proteins. The N-terminal methionine is often cleaved when the second residue in the primary sequence is small and uncharged (Met-Ala-, Cys, Gly, Pro, Ser, Thr, or Val). Requires deformylation of the N(alpha)-formylated initiator methionine before it can be hydrolyzed.</text>
</comment>
<feature type="binding site" evidence="6">
    <location>
        <position position="109"/>
    </location>
    <ligand>
        <name>a divalent metal cation</name>
        <dbReference type="ChEBI" id="CHEBI:60240"/>
        <label>2</label>
        <note>catalytic</note>
    </ligand>
</feature>
<dbReference type="InterPro" id="IPR000994">
    <property type="entry name" value="Pept_M24"/>
</dbReference>
<dbReference type="GO" id="GO:0004239">
    <property type="term" value="F:initiator methionyl aminopeptidase activity"/>
    <property type="evidence" value="ECO:0007669"/>
    <property type="project" value="UniProtKB-UniRule"/>
</dbReference>
<feature type="binding site" evidence="6">
    <location>
        <position position="179"/>
    </location>
    <ligand>
        <name>substrate</name>
    </ligand>
</feature>
<feature type="binding site" evidence="6">
    <location>
        <position position="205"/>
    </location>
    <ligand>
        <name>a divalent metal cation</name>
        <dbReference type="ChEBI" id="CHEBI:60240"/>
        <label>2</label>
        <note>catalytic</note>
    </ligand>
</feature>
<dbReference type="KEGG" id="pxi:J5O05_01195"/>
<comment type="subunit">
    <text evidence="6">Monomer.</text>
</comment>